<dbReference type="GO" id="GO:0050568">
    <property type="term" value="F:protein-glutamine glutaminase activity"/>
    <property type="evidence" value="ECO:0007669"/>
    <property type="project" value="UniProtKB-UniRule"/>
</dbReference>
<proteinExistence type="inferred from homology"/>
<dbReference type="HAMAP" id="MF_01440">
    <property type="entry name" value="CheD"/>
    <property type="match status" value="1"/>
</dbReference>
<accession>A0A1Q2MC13</accession>
<dbReference type="RefSeq" id="WP_146682090.1">
    <property type="nucleotide sequence ID" value="NZ_CP019646.1"/>
</dbReference>
<dbReference type="InterPro" id="IPR005659">
    <property type="entry name" value="Chemorcpt_Glu_NH3ase_CheD"/>
</dbReference>
<dbReference type="InterPro" id="IPR011324">
    <property type="entry name" value="Cytotoxic_necrot_fac-like_cat"/>
</dbReference>
<dbReference type="GO" id="GO:0006935">
    <property type="term" value="P:chemotaxis"/>
    <property type="evidence" value="ECO:0007669"/>
    <property type="project" value="UniProtKB-UniRule"/>
</dbReference>
<evidence type="ECO:0000256" key="3">
    <source>
        <dbReference type="HAMAP-Rule" id="MF_01440"/>
    </source>
</evidence>
<organism evidence="4 5">
    <name type="scientific">Limihaloglobus sulfuriphilus</name>
    <dbReference type="NCBI Taxonomy" id="1851148"/>
    <lineage>
        <taxon>Bacteria</taxon>
        <taxon>Pseudomonadati</taxon>
        <taxon>Planctomycetota</taxon>
        <taxon>Phycisphaerae</taxon>
        <taxon>Sedimentisphaerales</taxon>
        <taxon>Sedimentisphaeraceae</taxon>
        <taxon>Limihaloglobus</taxon>
    </lineage>
</organism>
<protein>
    <recommendedName>
        <fullName evidence="3">Probable chemoreceptor glutamine deamidase CheD</fullName>
        <ecNumber evidence="3">3.5.1.44</ecNumber>
    </recommendedName>
</protein>
<sequence>MQNIIDVNTGDVKVSCGGEVLRSLALGSCIAVVAYDPASGAGGIAHIMLPGMAPENARLSGTFYAEDAISNMLELFSEAGTDTGNLEVFLVGAANVLKRHDDTICEANINSVLKIMDEKGINVVSSFLGGTERKRVYLDTSSGSVFCSQGDDSDMITLRGPGQNADFVSYI</sequence>
<dbReference type="Proteomes" id="UP000188181">
    <property type="component" value="Chromosome"/>
</dbReference>
<dbReference type="Gene3D" id="3.30.1330.200">
    <property type="match status" value="1"/>
</dbReference>
<dbReference type="InterPro" id="IPR038592">
    <property type="entry name" value="CheD-like_sf"/>
</dbReference>
<dbReference type="EMBL" id="CP019646">
    <property type="protein sequence ID" value="AQQ69782.1"/>
    <property type="molecule type" value="Genomic_DNA"/>
</dbReference>
<dbReference type="CDD" id="cd16352">
    <property type="entry name" value="CheD"/>
    <property type="match status" value="1"/>
</dbReference>
<dbReference type="PANTHER" id="PTHR35147">
    <property type="entry name" value="CHEMORECEPTOR GLUTAMINE DEAMIDASE CHED-RELATED"/>
    <property type="match status" value="1"/>
</dbReference>
<evidence type="ECO:0000256" key="1">
    <source>
        <dbReference type="ARBA" id="ARBA00022500"/>
    </source>
</evidence>
<dbReference type="KEGG" id="pbas:SMSP2_00116"/>
<keyword evidence="2 3" id="KW-0378">Hydrolase</keyword>
<evidence type="ECO:0000313" key="4">
    <source>
        <dbReference type="EMBL" id="AQQ69782.1"/>
    </source>
</evidence>
<reference evidence="5" key="1">
    <citation type="submission" date="2017-02" db="EMBL/GenBank/DDBJ databases">
        <title>Comparative genomics and description of representatives of a novel lineage of planctomycetes thriving in anoxic sediments.</title>
        <authorList>
            <person name="Spring S."/>
            <person name="Bunk B."/>
            <person name="Sproer C."/>
        </authorList>
    </citation>
    <scope>NUCLEOTIDE SEQUENCE [LARGE SCALE GENOMIC DNA]</scope>
    <source>
        <strain evidence="5">SM-Chi-D1</strain>
    </source>
</reference>
<dbReference type="PANTHER" id="PTHR35147:SF1">
    <property type="entry name" value="CHEMORECEPTOR GLUTAMINE DEAMIDASE CHED-RELATED"/>
    <property type="match status" value="1"/>
</dbReference>
<evidence type="ECO:0000256" key="2">
    <source>
        <dbReference type="ARBA" id="ARBA00022801"/>
    </source>
</evidence>
<keyword evidence="1 3" id="KW-0145">Chemotaxis</keyword>
<name>A0A1Q2MC13_9BACT</name>
<comment type="similarity">
    <text evidence="3">Belongs to the CheD family.</text>
</comment>
<dbReference type="EC" id="3.5.1.44" evidence="3"/>
<dbReference type="OrthoDB" id="9807202at2"/>
<gene>
    <name evidence="3 4" type="primary">cheD</name>
    <name evidence="4" type="ORF">SMSP2_00116</name>
</gene>
<comment type="catalytic activity">
    <reaction evidence="3">
        <text>L-glutaminyl-[protein] + H2O = L-glutamyl-[protein] + NH4(+)</text>
        <dbReference type="Rhea" id="RHEA:16441"/>
        <dbReference type="Rhea" id="RHEA-COMP:10207"/>
        <dbReference type="Rhea" id="RHEA-COMP:10208"/>
        <dbReference type="ChEBI" id="CHEBI:15377"/>
        <dbReference type="ChEBI" id="CHEBI:28938"/>
        <dbReference type="ChEBI" id="CHEBI:29973"/>
        <dbReference type="ChEBI" id="CHEBI:30011"/>
        <dbReference type="EC" id="3.5.1.44"/>
    </reaction>
</comment>
<keyword evidence="5" id="KW-1185">Reference proteome</keyword>
<keyword evidence="4" id="KW-0675">Receptor</keyword>
<comment type="function">
    <text evidence="3">Probably deamidates glutamine residues to glutamate on methyl-accepting chemotaxis receptors (MCPs), playing an important role in chemotaxis.</text>
</comment>
<dbReference type="Pfam" id="PF03975">
    <property type="entry name" value="CheD"/>
    <property type="match status" value="1"/>
</dbReference>
<dbReference type="AlphaFoldDB" id="A0A1Q2MC13"/>
<dbReference type="SUPFAM" id="SSF64438">
    <property type="entry name" value="CNF1/YfiH-like putative cysteine hydrolases"/>
    <property type="match status" value="1"/>
</dbReference>
<evidence type="ECO:0000313" key="5">
    <source>
        <dbReference type="Proteomes" id="UP000188181"/>
    </source>
</evidence>
<dbReference type="STRING" id="1851148.SMSP2_00116"/>